<reference evidence="2" key="1">
    <citation type="journal article" date="2019" name="Int. J. Syst. Evol. Microbiol.">
        <title>The Global Catalogue of Microorganisms (GCM) 10K type strain sequencing project: providing services to taxonomists for standard genome sequencing and annotation.</title>
        <authorList>
            <consortium name="The Broad Institute Genomics Platform"/>
            <consortium name="The Broad Institute Genome Sequencing Center for Infectious Disease"/>
            <person name="Wu L."/>
            <person name="Ma J."/>
        </authorList>
    </citation>
    <scope>NUCLEOTIDE SEQUENCE [LARGE SCALE GENOMIC DNA]</scope>
    <source>
        <strain evidence="2">KCTC 3913</strain>
    </source>
</reference>
<keyword evidence="2" id="KW-1185">Reference proteome</keyword>
<evidence type="ECO:0000313" key="1">
    <source>
        <dbReference type="EMBL" id="MFD2682922.1"/>
    </source>
</evidence>
<protein>
    <submittedName>
        <fullName evidence="1">Uncharacterized protein</fullName>
    </submittedName>
</protein>
<organism evidence="1 2">
    <name type="scientific">Bacillus seohaeanensis</name>
    <dbReference type="NCBI Taxonomy" id="284580"/>
    <lineage>
        <taxon>Bacteria</taxon>
        <taxon>Bacillati</taxon>
        <taxon>Bacillota</taxon>
        <taxon>Bacilli</taxon>
        <taxon>Bacillales</taxon>
        <taxon>Bacillaceae</taxon>
        <taxon>Bacillus</taxon>
    </lineage>
</organism>
<dbReference type="EMBL" id="JBHUMF010000031">
    <property type="protein sequence ID" value="MFD2682922.1"/>
    <property type="molecule type" value="Genomic_DNA"/>
</dbReference>
<dbReference type="RefSeq" id="WP_377937652.1">
    <property type="nucleotide sequence ID" value="NZ_JBHUMF010000031.1"/>
</dbReference>
<evidence type="ECO:0000313" key="2">
    <source>
        <dbReference type="Proteomes" id="UP001597506"/>
    </source>
</evidence>
<name>A0ABW5RWS8_9BACI</name>
<proteinExistence type="predicted"/>
<dbReference type="Proteomes" id="UP001597506">
    <property type="component" value="Unassembled WGS sequence"/>
</dbReference>
<gene>
    <name evidence="1" type="ORF">ACFSUL_19445</name>
</gene>
<comment type="caution">
    <text evidence="1">The sequence shown here is derived from an EMBL/GenBank/DDBJ whole genome shotgun (WGS) entry which is preliminary data.</text>
</comment>
<accession>A0ABW5RWS8</accession>
<sequence length="78" mass="9238">MLMKNVDRYFPRTFEHLLIGINILAMNKLLHLKMKLEKWEMINMYKICYKGIIENMTNKDDKARRQKCNSTDISGGGE</sequence>